<organism evidence="3 4">
    <name type="scientific">Anaerococcus lactolyticus ATCC 51172</name>
    <dbReference type="NCBI Taxonomy" id="525254"/>
    <lineage>
        <taxon>Bacteria</taxon>
        <taxon>Bacillati</taxon>
        <taxon>Bacillota</taxon>
        <taxon>Tissierellia</taxon>
        <taxon>Tissierellales</taxon>
        <taxon>Peptoniphilaceae</taxon>
        <taxon>Anaerococcus</taxon>
    </lineage>
</organism>
<name>C2BET5_9FIRM</name>
<dbReference type="SUPFAM" id="SSF53098">
    <property type="entry name" value="Ribonuclease H-like"/>
    <property type="match status" value="1"/>
</dbReference>
<dbReference type="Proteomes" id="UP000005984">
    <property type="component" value="Unassembled WGS sequence"/>
</dbReference>
<dbReference type="GO" id="GO:0045004">
    <property type="term" value="P:DNA replication proofreading"/>
    <property type="evidence" value="ECO:0007669"/>
    <property type="project" value="TreeGrafter"/>
</dbReference>
<proteinExistence type="predicted"/>
<dbReference type="FunFam" id="3.30.420.10:FF:000045">
    <property type="entry name" value="3'-5' exonuclease DinG"/>
    <property type="match status" value="1"/>
</dbReference>
<feature type="domain" description="Exonuclease" evidence="2">
    <location>
        <begin position="128"/>
        <end position="292"/>
    </location>
</feature>
<keyword evidence="1" id="KW-0540">Nuclease</keyword>
<dbReference type="InterPro" id="IPR006054">
    <property type="entry name" value="DnaQ"/>
</dbReference>
<dbReference type="GO" id="GO:0003677">
    <property type="term" value="F:DNA binding"/>
    <property type="evidence" value="ECO:0007669"/>
    <property type="project" value="InterPro"/>
</dbReference>
<dbReference type="STRING" id="525254.HMPREF0072_0855"/>
<keyword evidence="1" id="KW-0378">Hydrolase</keyword>
<evidence type="ECO:0000313" key="4">
    <source>
        <dbReference type="Proteomes" id="UP000005984"/>
    </source>
</evidence>
<dbReference type="InterPro" id="IPR013520">
    <property type="entry name" value="Ribonucl_H"/>
</dbReference>
<dbReference type="AlphaFoldDB" id="C2BET5"/>
<dbReference type="InterPro" id="IPR036397">
    <property type="entry name" value="RNaseH_sf"/>
</dbReference>
<gene>
    <name evidence="3" type="primary">cas2</name>
    <name evidence="3" type="ORF">HMPREF0072_0855</name>
</gene>
<dbReference type="SMART" id="SM00479">
    <property type="entry name" value="EXOIII"/>
    <property type="match status" value="1"/>
</dbReference>
<evidence type="ECO:0000259" key="2">
    <source>
        <dbReference type="SMART" id="SM00479"/>
    </source>
</evidence>
<keyword evidence="1" id="KW-0269">Exonuclease</keyword>
<dbReference type="NCBIfam" id="TIGR01873">
    <property type="entry name" value="cas_CT1978"/>
    <property type="match status" value="1"/>
</dbReference>
<reference evidence="3 4" key="1">
    <citation type="submission" date="2008-10" db="EMBL/GenBank/DDBJ databases">
        <authorList>
            <person name="Qin X."/>
            <person name="Bachman B."/>
            <person name="Battles P."/>
            <person name="Bell A."/>
            <person name="Bess C."/>
            <person name="Bickham C."/>
            <person name="Chaboub L."/>
            <person name="Chen D."/>
            <person name="Coyle M."/>
            <person name="Deiros D.R."/>
            <person name="Dinh H."/>
            <person name="Forbes L."/>
            <person name="Fowler G."/>
            <person name="Francisco L."/>
            <person name="Fu Q."/>
            <person name="Gubbala S."/>
            <person name="Hale W."/>
            <person name="Han Y."/>
            <person name="Hemphill L."/>
            <person name="Highlander S.K."/>
            <person name="Hirani K."/>
            <person name="Hogues M."/>
            <person name="Jackson L."/>
            <person name="Jakkamsetti A."/>
            <person name="Javaid M."/>
            <person name="Jiang H."/>
            <person name="Korchina V."/>
            <person name="Kovar C."/>
            <person name="Lara F."/>
            <person name="Lee S."/>
            <person name="Mata R."/>
            <person name="Mathew T."/>
            <person name="Moen C."/>
            <person name="Morales K."/>
            <person name="Munidasa M."/>
            <person name="Nazareth L."/>
            <person name="Ngo R."/>
            <person name="Nguyen L."/>
            <person name="Okwuonu G."/>
            <person name="Ongeri F."/>
            <person name="Patil S."/>
            <person name="Petrosino J."/>
            <person name="Pham C."/>
            <person name="Pham P."/>
            <person name="Pu L.-L."/>
            <person name="Puazo M."/>
            <person name="Raj R."/>
            <person name="Reid J."/>
            <person name="Rouhana J."/>
            <person name="Saada N."/>
            <person name="Shang Y."/>
            <person name="Simmons D."/>
            <person name="Thornton R."/>
            <person name="Warren J."/>
            <person name="Weissenberger G."/>
            <person name="Zhang J."/>
            <person name="Zhang L."/>
            <person name="Zhou C."/>
            <person name="Zhu D."/>
            <person name="Muzny D."/>
            <person name="Worley K."/>
            <person name="Gibbs R."/>
        </authorList>
    </citation>
    <scope>NUCLEOTIDE SEQUENCE [LARGE SCALE GENOMIC DNA]</scope>
    <source>
        <strain evidence="3 4">ATCC 51172</strain>
    </source>
</reference>
<dbReference type="CDD" id="cd06127">
    <property type="entry name" value="DEDDh"/>
    <property type="match status" value="1"/>
</dbReference>
<dbReference type="CDD" id="cd09755">
    <property type="entry name" value="Cas2_I-E"/>
    <property type="match status" value="1"/>
</dbReference>
<dbReference type="InterPro" id="IPR012337">
    <property type="entry name" value="RNaseH-like_sf"/>
</dbReference>
<dbReference type="GO" id="GO:0008408">
    <property type="term" value="F:3'-5' exonuclease activity"/>
    <property type="evidence" value="ECO:0007669"/>
    <property type="project" value="TreeGrafter"/>
</dbReference>
<dbReference type="NCBIfam" id="TIGR00573">
    <property type="entry name" value="dnaq"/>
    <property type="match status" value="1"/>
</dbReference>
<evidence type="ECO:0000256" key="1">
    <source>
        <dbReference type="ARBA" id="ARBA00022839"/>
    </source>
</evidence>
<dbReference type="Gene3D" id="3.30.420.10">
    <property type="entry name" value="Ribonuclease H-like superfamily/Ribonuclease H"/>
    <property type="match status" value="1"/>
</dbReference>
<dbReference type="Gene3D" id="3.30.70.240">
    <property type="match status" value="1"/>
</dbReference>
<dbReference type="EMBL" id="ABYO01000191">
    <property type="protein sequence ID" value="EEI86597.1"/>
    <property type="molecule type" value="Genomic_DNA"/>
</dbReference>
<dbReference type="Pfam" id="PF09707">
    <property type="entry name" value="Cas_Cas2CT1978"/>
    <property type="match status" value="1"/>
</dbReference>
<comment type="caution">
    <text evidence="3">The sequence shown here is derived from an EMBL/GenBank/DDBJ whole genome shotgun (WGS) entry which is preliminary data.</text>
</comment>
<sequence>MPLTVITLKNSPPSLRGDLTKWMQEIATGVYVGNFNTKIRQELWERVVESVGSGEATMTYAYRNEIGYKFETHNSNKIMIDFEGIPLVLTPQNPKEDKKENKLGFSKAAKMRKAKKYFSFKSQEHTKAYIIIDLETTGLDPINDRIIEIGAIKIGKENKEYSSIIWQDIKLSEKISNITGISDEDIKKGKDEKNAINEFIDFIGEDTLVGYNINFDIKFINESLKRQEKPKIKNMTYDVMQYVKNDKLFLKNYKLETVIKEYGINKNVPHRALEDVKIIQKLIAKLNKLVKRLEN</sequence>
<dbReference type="Pfam" id="PF00929">
    <property type="entry name" value="RNase_T"/>
    <property type="match status" value="1"/>
</dbReference>
<dbReference type="InterPro" id="IPR010152">
    <property type="entry name" value="CRISPR-assoc_prot_Cas2_sub"/>
</dbReference>
<keyword evidence="4" id="KW-1185">Reference proteome</keyword>
<dbReference type="eggNOG" id="COG0847">
    <property type="taxonomic scope" value="Bacteria"/>
</dbReference>
<dbReference type="PANTHER" id="PTHR30231:SF41">
    <property type="entry name" value="DNA POLYMERASE III SUBUNIT EPSILON"/>
    <property type="match status" value="1"/>
</dbReference>
<dbReference type="PANTHER" id="PTHR30231">
    <property type="entry name" value="DNA POLYMERASE III SUBUNIT EPSILON"/>
    <property type="match status" value="1"/>
</dbReference>
<protein>
    <submittedName>
        <fullName evidence="3">CRISPR-associated endoribonuclease Cas2</fullName>
    </submittedName>
</protein>
<dbReference type="GO" id="GO:0003887">
    <property type="term" value="F:DNA-directed DNA polymerase activity"/>
    <property type="evidence" value="ECO:0007669"/>
    <property type="project" value="InterPro"/>
</dbReference>
<evidence type="ECO:0000313" key="3">
    <source>
        <dbReference type="EMBL" id="EEI86597.1"/>
    </source>
</evidence>
<dbReference type="GO" id="GO:0005829">
    <property type="term" value="C:cytosol"/>
    <property type="evidence" value="ECO:0007669"/>
    <property type="project" value="TreeGrafter"/>
</dbReference>
<dbReference type="HOGENOM" id="CLU_047806_3_0_9"/>
<accession>C2BET5</accession>
<dbReference type="RefSeq" id="WP_004826828.1">
    <property type="nucleotide sequence ID" value="NZ_GG666044.1"/>
</dbReference>